<evidence type="ECO:0000259" key="4">
    <source>
        <dbReference type="SMART" id="SM00796"/>
    </source>
</evidence>
<dbReference type="PANTHER" id="PTHR34698">
    <property type="entry name" value="5-OXOPROLINASE SUBUNIT B"/>
    <property type="match status" value="1"/>
</dbReference>
<evidence type="ECO:0000256" key="1">
    <source>
        <dbReference type="ARBA" id="ARBA00022741"/>
    </source>
</evidence>
<evidence type="ECO:0000256" key="2">
    <source>
        <dbReference type="ARBA" id="ARBA00022801"/>
    </source>
</evidence>
<sequence>MTASYKLMPVGDSGLMIDFGEAIDPVVNRAVHQMARAIKNANIPGIWGIVPAFSTLLVEFDPLEMTVDELQAIIPDLRLQPVTQKSRYFDIPVCYGGEYGEDLLDVAQRLGMSPQEVVQQHTAHPYQVYCIGFSPGFPLCGILPETLRLPRRTSPRTSVPAGSVAMAGSQTGIYPMSSPGGWHLLGRTPARLFCWDRNPPVRYEPGDFLRFRSIEPEEFARFEAQVAQGIDVMVEVSDA</sequence>
<comment type="caution">
    <text evidence="5">The sequence shown here is derived from an EMBL/GenBank/DDBJ whole genome shotgun (WGS) entry which is preliminary data.</text>
</comment>
<dbReference type="NCBIfam" id="TIGR00370">
    <property type="entry name" value="5-oxoprolinase subunit PxpB"/>
    <property type="match status" value="1"/>
</dbReference>
<gene>
    <name evidence="5" type="ORF">C7B45_04295</name>
</gene>
<dbReference type="Pfam" id="PF02682">
    <property type="entry name" value="CT_C_D"/>
    <property type="match status" value="1"/>
</dbReference>
<dbReference type="Gene3D" id="3.30.1360.40">
    <property type="match status" value="1"/>
</dbReference>
<evidence type="ECO:0000313" key="5">
    <source>
        <dbReference type="EMBL" id="PSR23163.1"/>
    </source>
</evidence>
<dbReference type="SMART" id="SM00796">
    <property type="entry name" value="AHS1"/>
    <property type="match status" value="1"/>
</dbReference>
<dbReference type="GO" id="GO:0005524">
    <property type="term" value="F:ATP binding"/>
    <property type="evidence" value="ECO:0007669"/>
    <property type="project" value="UniProtKB-KW"/>
</dbReference>
<reference evidence="5 6" key="1">
    <citation type="journal article" date="2014" name="BMC Genomics">
        <title>Comparison of environmental and isolate Sulfobacillus genomes reveals diverse carbon, sulfur, nitrogen, and hydrogen metabolisms.</title>
        <authorList>
            <person name="Justice N.B."/>
            <person name="Norman A."/>
            <person name="Brown C.T."/>
            <person name="Singh A."/>
            <person name="Thomas B.C."/>
            <person name="Banfield J.F."/>
        </authorList>
    </citation>
    <scope>NUCLEOTIDE SEQUENCE [LARGE SCALE GENOMIC DNA]</scope>
    <source>
        <strain evidence="5">AMDSBA3</strain>
    </source>
</reference>
<evidence type="ECO:0000256" key="3">
    <source>
        <dbReference type="ARBA" id="ARBA00022840"/>
    </source>
</evidence>
<dbReference type="InterPro" id="IPR029000">
    <property type="entry name" value="Cyclophilin-like_dom_sf"/>
</dbReference>
<organism evidence="5 6">
    <name type="scientific">Sulfobacillus acidophilus</name>
    <dbReference type="NCBI Taxonomy" id="53633"/>
    <lineage>
        <taxon>Bacteria</taxon>
        <taxon>Bacillati</taxon>
        <taxon>Bacillota</taxon>
        <taxon>Clostridia</taxon>
        <taxon>Eubacteriales</taxon>
        <taxon>Clostridiales Family XVII. Incertae Sedis</taxon>
        <taxon>Sulfobacillus</taxon>
    </lineage>
</organism>
<dbReference type="AlphaFoldDB" id="A0A2T2WLR2"/>
<dbReference type="SUPFAM" id="SSF50891">
    <property type="entry name" value="Cyclophilin-like"/>
    <property type="match status" value="1"/>
</dbReference>
<evidence type="ECO:0000313" key="6">
    <source>
        <dbReference type="Proteomes" id="UP000241848"/>
    </source>
</evidence>
<proteinExistence type="predicted"/>
<dbReference type="InterPro" id="IPR003833">
    <property type="entry name" value="CT_C_D"/>
</dbReference>
<dbReference type="InterPro" id="IPR010016">
    <property type="entry name" value="PxpB"/>
</dbReference>
<protein>
    <submittedName>
        <fullName evidence="5">Allophanate hydrolase subunit 1</fullName>
    </submittedName>
</protein>
<feature type="domain" description="Carboxyltransferase" evidence="4">
    <location>
        <begin position="5"/>
        <end position="203"/>
    </location>
</feature>
<dbReference type="Proteomes" id="UP000241848">
    <property type="component" value="Unassembled WGS sequence"/>
</dbReference>
<keyword evidence="1" id="KW-0547">Nucleotide-binding</keyword>
<accession>A0A2T2WLR2</accession>
<keyword evidence="2 5" id="KW-0378">Hydrolase</keyword>
<dbReference type="SUPFAM" id="SSF160467">
    <property type="entry name" value="PH0987 N-terminal domain-like"/>
    <property type="match status" value="1"/>
</dbReference>
<dbReference type="EMBL" id="PXYV01000008">
    <property type="protein sequence ID" value="PSR23163.1"/>
    <property type="molecule type" value="Genomic_DNA"/>
</dbReference>
<dbReference type="GO" id="GO:0016787">
    <property type="term" value="F:hydrolase activity"/>
    <property type="evidence" value="ECO:0007669"/>
    <property type="project" value="UniProtKB-KW"/>
</dbReference>
<dbReference type="Gene3D" id="2.40.100.10">
    <property type="entry name" value="Cyclophilin-like"/>
    <property type="match status" value="1"/>
</dbReference>
<name>A0A2T2WLR2_9FIRM</name>
<dbReference type="PANTHER" id="PTHR34698:SF2">
    <property type="entry name" value="5-OXOPROLINASE SUBUNIT B"/>
    <property type="match status" value="1"/>
</dbReference>
<keyword evidence="3" id="KW-0067">ATP-binding</keyword>